<dbReference type="Proteomes" id="UP000309997">
    <property type="component" value="Unassembled WGS sequence"/>
</dbReference>
<evidence type="ECO:0000313" key="1">
    <source>
        <dbReference type="EMBL" id="KAL3592096.1"/>
    </source>
</evidence>
<keyword evidence="2" id="KW-1185">Reference proteome</keyword>
<reference evidence="1 2" key="1">
    <citation type="journal article" date="2024" name="Plant Biotechnol. J.">
        <title>Genome and CRISPR/Cas9 system of a widespread forest tree (Populus alba) in the world.</title>
        <authorList>
            <person name="Liu Y.J."/>
            <person name="Jiang P.F."/>
            <person name="Han X.M."/>
            <person name="Li X.Y."/>
            <person name="Wang H.M."/>
            <person name="Wang Y.J."/>
            <person name="Wang X.X."/>
            <person name="Zeng Q.Y."/>
        </authorList>
    </citation>
    <scope>NUCLEOTIDE SEQUENCE [LARGE SCALE GENOMIC DNA]</scope>
    <source>
        <strain evidence="2">cv. PAL-ZL1</strain>
    </source>
</reference>
<accession>A0ACC4CBM8</accession>
<evidence type="ECO:0000313" key="2">
    <source>
        <dbReference type="Proteomes" id="UP000309997"/>
    </source>
</evidence>
<dbReference type="EMBL" id="RCHU02000005">
    <property type="protein sequence ID" value="KAL3592096.1"/>
    <property type="molecule type" value="Genomic_DNA"/>
</dbReference>
<gene>
    <name evidence="1" type="ORF">D5086_010736</name>
</gene>
<organism evidence="1 2">
    <name type="scientific">Populus alba</name>
    <name type="common">White poplar</name>
    <dbReference type="NCBI Taxonomy" id="43335"/>
    <lineage>
        <taxon>Eukaryota</taxon>
        <taxon>Viridiplantae</taxon>
        <taxon>Streptophyta</taxon>
        <taxon>Embryophyta</taxon>
        <taxon>Tracheophyta</taxon>
        <taxon>Spermatophyta</taxon>
        <taxon>Magnoliopsida</taxon>
        <taxon>eudicotyledons</taxon>
        <taxon>Gunneridae</taxon>
        <taxon>Pentapetalae</taxon>
        <taxon>rosids</taxon>
        <taxon>fabids</taxon>
        <taxon>Malpighiales</taxon>
        <taxon>Salicaceae</taxon>
        <taxon>Saliceae</taxon>
        <taxon>Populus</taxon>
    </lineage>
</organism>
<proteinExistence type="predicted"/>
<name>A0ACC4CBM8_POPAL</name>
<comment type="caution">
    <text evidence="1">The sequence shown here is derived from an EMBL/GenBank/DDBJ whole genome shotgun (WGS) entry which is preliminary data.</text>
</comment>
<protein>
    <submittedName>
        <fullName evidence="1">Uncharacterized protein</fullName>
    </submittedName>
</protein>
<sequence>MRLSKATAASRFNNTEKQPLLLEDSASVHATNGEEEEEMDTAGLLWGFRYGAEEVIVFAAGTGRIPVSSPFFLQHVSAAFIYRRSLERYQLSSSFPSSPFNPLLINPCPS</sequence>